<proteinExistence type="predicted"/>
<evidence type="ECO:0000313" key="3">
    <source>
        <dbReference type="Proteomes" id="UP000644610"/>
    </source>
</evidence>
<evidence type="ECO:0000313" key="2">
    <source>
        <dbReference type="EMBL" id="GII45359.1"/>
    </source>
</evidence>
<dbReference type="EMBL" id="BOOQ01000009">
    <property type="protein sequence ID" value="GII45359.1"/>
    <property type="molecule type" value="Genomic_DNA"/>
</dbReference>
<organism evidence="2 3">
    <name type="scientific">Planotetraspora silvatica</name>
    <dbReference type="NCBI Taxonomy" id="234614"/>
    <lineage>
        <taxon>Bacteria</taxon>
        <taxon>Bacillati</taxon>
        <taxon>Actinomycetota</taxon>
        <taxon>Actinomycetes</taxon>
        <taxon>Streptosporangiales</taxon>
        <taxon>Streptosporangiaceae</taxon>
        <taxon>Planotetraspora</taxon>
    </lineage>
</organism>
<gene>
    <name evidence="2" type="ORF">Psi02_17830</name>
</gene>
<protein>
    <recommendedName>
        <fullName evidence="4">DivIVA domain-containing protein</fullName>
    </recommendedName>
</protein>
<dbReference type="Proteomes" id="UP000644610">
    <property type="component" value="Unassembled WGS sequence"/>
</dbReference>
<accession>A0A8J3UN78</accession>
<dbReference type="AlphaFoldDB" id="A0A8J3UN78"/>
<sequence length="149" mass="16245">MVSLGRGGELAVFPPDMPPTELPDAGHLTAADLMGLQLPLSLVGYHTQVVDEALYRLSTALGERDTRIAVLEQRVADLLAGRLHARQEVFARPAEPVRTEHQPEIIARPEVIAKPEVSTRPEVPAKPEIPSKTAAGGWEDDRSDAEESW</sequence>
<feature type="region of interest" description="Disordered" evidence="1">
    <location>
        <begin position="94"/>
        <end position="149"/>
    </location>
</feature>
<evidence type="ECO:0008006" key="4">
    <source>
        <dbReference type="Google" id="ProtNLM"/>
    </source>
</evidence>
<comment type="caution">
    <text evidence="2">The sequence shown here is derived from an EMBL/GenBank/DDBJ whole genome shotgun (WGS) entry which is preliminary data.</text>
</comment>
<evidence type="ECO:0000256" key="1">
    <source>
        <dbReference type="SAM" id="MobiDB-lite"/>
    </source>
</evidence>
<feature type="compositionally biased region" description="Basic and acidic residues" evidence="1">
    <location>
        <begin position="111"/>
        <end position="125"/>
    </location>
</feature>
<reference evidence="2" key="1">
    <citation type="submission" date="2021-01" db="EMBL/GenBank/DDBJ databases">
        <title>Whole genome shotgun sequence of Planotetraspora silvatica NBRC 100141.</title>
        <authorList>
            <person name="Komaki H."/>
            <person name="Tamura T."/>
        </authorList>
    </citation>
    <scope>NUCLEOTIDE SEQUENCE</scope>
    <source>
        <strain evidence="2">NBRC 100141</strain>
    </source>
</reference>
<keyword evidence="3" id="KW-1185">Reference proteome</keyword>
<feature type="compositionally biased region" description="Basic and acidic residues" evidence="1">
    <location>
        <begin position="94"/>
        <end position="103"/>
    </location>
</feature>
<name>A0A8J3UN78_9ACTN</name>